<keyword evidence="2" id="KW-0732">Signal</keyword>
<evidence type="ECO:0000256" key="8">
    <source>
        <dbReference type="PIRSR" id="PIRSR000862-1"/>
    </source>
</evidence>
<organism evidence="11 12">
    <name type="scientific">Drosophila mojavensis</name>
    <name type="common">Fruit fly</name>
    <dbReference type="NCBI Taxonomy" id="7230"/>
    <lineage>
        <taxon>Eukaryota</taxon>
        <taxon>Metazoa</taxon>
        <taxon>Ecdysozoa</taxon>
        <taxon>Arthropoda</taxon>
        <taxon>Hexapoda</taxon>
        <taxon>Insecta</taxon>
        <taxon>Pterygota</taxon>
        <taxon>Neoptera</taxon>
        <taxon>Endopterygota</taxon>
        <taxon>Diptera</taxon>
        <taxon>Brachycera</taxon>
        <taxon>Muscomorpha</taxon>
        <taxon>Ephydroidea</taxon>
        <taxon>Drosophilidae</taxon>
        <taxon>Drosophila</taxon>
    </lineage>
</organism>
<keyword evidence="9" id="KW-0812">Transmembrane</keyword>
<evidence type="ECO:0000313" key="11">
    <source>
        <dbReference type="EMBL" id="EDW12710.2"/>
    </source>
</evidence>
<dbReference type="HOGENOM" id="CLU_010974_0_3_1"/>
<dbReference type="SUPFAM" id="SSF53474">
    <property type="entry name" value="alpha/beta-Hydrolases"/>
    <property type="match status" value="1"/>
</dbReference>
<keyword evidence="12" id="KW-1185">Reference proteome</keyword>
<evidence type="ECO:0000256" key="7">
    <source>
        <dbReference type="PIRNR" id="PIRNR000862"/>
    </source>
</evidence>
<feature type="active site" description="Nucleophile" evidence="8">
    <location>
        <position position="177"/>
    </location>
</feature>
<dbReference type="ESTHER" id="dromo-b4kkp6">
    <property type="family name" value="Acidic_Lipase"/>
</dbReference>
<keyword evidence="9" id="KW-0472">Membrane</keyword>
<dbReference type="EMBL" id="CH933807">
    <property type="protein sequence ID" value="EDW12710.2"/>
    <property type="molecule type" value="Genomic_DNA"/>
</dbReference>
<evidence type="ECO:0000256" key="1">
    <source>
        <dbReference type="ARBA" id="ARBA00010701"/>
    </source>
</evidence>
<dbReference type="Pfam" id="PF04083">
    <property type="entry name" value="Abhydro_lipase"/>
    <property type="match status" value="1"/>
</dbReference>
<evidence type="ECO:0000256" key="6">
    <source>
        <dbReference type="ARBA" id="ARBA00023180"/>
    </source>
</evidence>
<dbReference type="KEGG" id="dmo:Dmoj_GI17823"/>
<keyword evidence="5" id="KW-0443">Lipid metabolism</keyword>
<dbReference type="SMR" id="B4KKP6"/>
<evidence type="ECO:0000313" key="12">
    <source>
        <dbReference type="Proteomes" id="UP000009192"/>
    </source>
</evidence>
<gene>
    <name evidence="11" type="primary">Dmoj\GI17823</name>
    <name evidence="11" type="ORF">Dmoj_GI17823</name>
</gene>
<proteinExistence type="inferred from homology"/>
<dbReference type="InterPro" id="IPR025483">
    <property type="entry name" value="Lipase_euk"/>
</dbReference>
<sequence>MCELDRFTGCSIIGAAVLIAIGLSWAEMEDRKSWTTLDWLQRLNYSHELHNVTSGDGYQLQLQRLPRLGARPVLLVHGLMGSSLGWLCLGPTKSLAFQLHQRNYDVWLANLRGSSPYGRQHVELTDVMADFWRYSFHEHGAYDLPAIIDHIVALTQREAAEQLNETRAHQVLLIGHSQAFNAFLVLCALQPRFNQHIQLMQGLAPLARLHRQVRFDAAHVRAIMKFVKKRDKAKKFEIFPPGELRKLCNKKRELCEYYTKNLAGSAQSNKKLLEIFSYEHLLQGGSARELRHLQQIWKSGDFISYDYGPIENMQIYHSVEAISYNLSEISVPIILYFGETDAIATPEGVHGIYARMLNSVRGVRRIASSKFNHFDFLVSSDVKTLVNDKLIEAMEKFFAGKLPYIIE</sequence>
<keyword evidence="4 7" id="KW-0442">Lipid degradation</keyword>
<comment type="similarity">
    <text evidence="1 7">Belongs to the AB hydrolase superfamily. Lipase family.</text>
</comment>
<dbReference type="Proteomes" id="UP000009192">
    <property type="component" value="Unassembled WGS sequence"/>
</dbReference>
<feature type="transmembrane region" description="Helical" evidence="9">
    <location>
        <begin position="6"/>
        <end position="26"/>
    </location>
</feature>
<dbReference type="OrthoDB" id="9974421at2759"/>
<name>B4KKP6_DROMO</name>
<accession>B4KKP6</accession>
<dbReference type="InParanoid" id="B4KKP6"/>
<dbReference type="InterPro" id="IPR029058">
    <property type="entry name" value="AB_hydrolase_fold"/>
</dbReference>
<keyword evidence="3 7" id="KW-0378">Hydrolase</keyword>
<dbReference type="FunFam" id="3.40.50.1820:FF:000057">
    <property type="entry name" value="Lipase"/>
    <property type="match status" value="1"/>
</dbReference>
<dbReference type="GO" id="GO:0016042">
    <property type="term" value="P:lipid catabolic process"/>
    <property type="evidence" value="ECO:0007669"/>
    <property type="project" value="UniProtKB-KW"/>
</dbReference>
<dbReference type="PANTHER" id="PTHR11005">
    <property type="entry name" value="LYSOSOMAL ACID LIPASE-RELATED"/>
    <property type="match status" value="1"/>
</dbReference>
<keyword evidence="6" id="KW-0325">Glycoprotein</keyword>
<feature type="active site" description="Charge relay system" evidence="8">
    <location>
        <position position="341"/>
    </location>
</feature>
<reference evidence="11 12" key="1">
    <citation type="journal article" date="2007" name="Nature">
        <title>Evolution of genes and genomes on the Drosophila phylogeny.</title>
        <authorList>
            <consortium name="Drosophila 12 Genomes Consortium"/>
            <person name="Clark A.G."/>
            <person name="Eisen M.B."/>
            <person name="Smith D.R."/>
            <person name="Bergman C.M."/>
            <person name="Oliver B."/>
            <person name="Markow T.A."/>
            <person name="Kaufman T.C."/>
            <person name="Kellis M."/>
            <person name="Gelbart W."/>
            <person name="Iyer V.N."/>
            <person name="Pollard D.A."/>
            <person name="Sackton T.B."/>
            <person name="Larracuente A.M."/>
            <person name="Singh N.D."/>
            <person name="Abad J.P."/>
            <person name="Abt D.N."/>
            <person name="Adryan B."/>
            <person name="Aguade M."/>
            <person name="Akashi H."/>
            <person name="Anderson W.W."/>
            <person name="Aquadro C.F."/>
            <person name="Ardell D.H."/>
            <person name="Arguello R."/>
            <person name="Artieri C.G."/>
            <person name="Barbash D.A."/>
            <person name="Barker D."/>
            <person name="Barsanti P."/>
            <person name="Batterham P."/>
            <person name="Batzoglou S."/>
            <person name="Begun D."/>
            <person name="Bhutkar A."/>
            <person name="Blanco E."/>
            <person name="Bosak S.A."/>
            <person name="Bradley R.K."/>
            <person name="Brand A.D."/>
            <person name="Brent M.R."/>
            <person name="Brooks A.N."/>
            <person name="Brown R.H."/>
            <person name="Butlin R.K."/>
            <person name="Caggese C."/>
            <person name="Calvi B.R."/>
            <person name="Bernardo de Carvalho A."/>
            <person name="Caspi A."/>
            <person name="Castrezana S."/>
            <person name="Celniker S.E."/>
            <person name="Chang J.L."/>
            <person name="Chapple C."/>
            <person name="Chatterji S."/>
            <person name="Chinwalla A."/>
            <person name="Civetta A."/>
            <person name="Clifton S.W."/>
            <person name="Comeron J.M."/>
            <person name="Costello J.C."/>
            <person name="Coyne J.A."/>
            <person name="Daub J."/>
            <person name="David R.G."/>
            <person name="Delcher A.L."/>
            <person name="Delehaunty K."/>
            <person name="Do C.B."/>
            <person name="Ebling H."/>
            <person name="Edwards K."/>
            <person name="Eickbush T."/>
            <person name="Evans J.D."/>
            <person name="Filipski A."/>
            <person name="Findeiss S."/>
            <person name="Freyhult E."/>
            <person name="Fulton L."/>
            <person name="Fulton R."/>
            <person name="Garcia A.C."/>
            <person name="Gardiner A."/>
            <person name="Garfield D.A."/>
            <person name="Garvin B.E."/>
            <person name="Gibson G."/>
            <person name="Gilbert D."/>
            <person name="Gnerre S."/>
            <person name="Godfrey J."/>
            <person name="Good R."/>
            <person name="Gotea V."/>
            <person name="Gravely B."/>
            <person name="Greenberg A.J."/>
            <person name="Griffiths-Jones S."/>
            <person name="Gross S."/>
            <person name="Guigo R."/>
            <person name="Gustafson E.A."/>
            <person name="Haerty W."/>
            <person name="Hahn M.W."/>
            <person name="Halligan D.L."/>
            <person name="Halpern A.L."/>
            <person name="Halter G.M."/>
            <person name="Han M.V."/>
            <person name="Heger A."/>
            <person name="Hillier L."/>
            <person name="Hinrichs A.S."/>
            <person name="Holmes I."/>
            <person name="Hoskins R.A."/>
            <person name="Hubisz M.J."/>
            <person name="Hultmark D."/>
            <person name="Huntley M.A."/>
            <person name="Jaffe D.B."/>
            <person name="Jagadeeshan S."/>
            <person name="Jeck W.R."/>
            <person name="Johnson J."/>
            <person name="Jones C.D."/>
            <person name="Jordan W.C."/>
            <person name="Karpen G.H."/>
            <person name="Kataoka E."/>
            <person name="Keightley P.D."/>
            <person name="Kheradpour P."/>
            <person name="Kirkness E.F."/>
            <person name="Koerich L.B."/>
            <person name="Kristiansen K."/>
            <person name="Kudrna D."/>
            <person name="Kulathinal R.J."/>
            <person name="Kumar S."/>
            <person name="Kwok R."/>
            <person name="Lander E."/>
            <person name="Langley C.H."/>
            <person name="Lapoint R."/>
            <person name="Lazzaro B.P."/>
            <person name="Lee S.J."/>
            <person name="Levesque L."/>
            <person name="Li R."/>
            <person name="Lin C.F."/>
            <person name="Lin M.F."/>
            <person name="Lindblad-Toh K."/>
            <person name="Llopart A."/>
            <person name="Long M."/>
            <person name="Low L."/>
            <person name="Lozovsky E."/>
            <person name="Lu J."/>
            <person name="Luo M."/>
            <person name="Machado C.A."/>
            <person name="Makalowski W."/>
            <person name="Marzo M."/>
            <person name="Matsuda M."/>
            <person name="Matzkin L."/>
            <person name="McAllister B."/>
            <person name="McBride C.S."/>
            <person name="McKernan B."/>
            <person name="McKernan K."/>
            <person name="Mendez-Lago M."/>
            <person name="Minx P."/>
            <person name="Mollenhauer M.U."/>
            <person name="Montooth K."/>
            <person name="Mount S.M."/>
            <person name="Mu X."/>
            <person name="Myers E."/>
            <person name="Negre B."/>
            <person name="Newfeld S."/>
            <person name="Nielsen R."/>
            <person name="Noor M.A."/>
            <person name="O'Grady P."/>
            <person name="Pachter L."/>
            <person name="Papaceit M."/>
            <person name="Parisi M.J."/>
            <person name="Parisi M."/>
            <person name="Parts L."/>
            <person name="Pedersen J.S."/>
            <person name="Pesole G."/>
            <person name="Phillippy A.M."/>
            <person name="Ponting C.P."/>
            <person name="Pop M."/>
            <person name="Porcelli D."/>
            <person name="Powell J.R."/>
            <person name="Prohaska S."/>
            <person name="Pruitt K."/>
            <person name="Puig M."/>
            <person name="Quesneville H."/>
            <person name="Ram K.R."/>
            <person name="Rand D."/>
            <person name="Rasmussen M.D."/>
            <person name="Reed L.K."/>
            <person name="Reenan R."/>
            <person name="Reily A."/>
            <person name="Remington K.A."/>
            <person name="Rieger T.T."/>
            <person name="Ritchie M.G."/>
            <person name="Robin C."/>
            <person name="Rogers Y.H."/>
            <person name="Rohde C."/>
            <person name="Rozas J."/>
            <person name="Rubenfield M.J."/>
            <person name="Ruiz A."/>
            <person name="Russo S."/>
            <person name="Salzberg S.L."/>
            <person name="Sanchez-Gracia A."/>
            <person name="Saranga D.J."/>
            <person name="Sato H."/>
            <person name="Schaeffer S.W."/>
            <person name="Schatz M.C."/>
            <person name="Schlenke T."/>
            <person name="Schwartz R."/>
            <person name="Segarra C."/>
            <person name="Singh R.S."/>
            <person name="Sirot L."/>
            <person name="Sirota M."/>
            <person name="Sisneros N.B."/>
            <person name="Smith C.D."/>
            <person name="Smith T.F."/>
            <person name="Spieth J."/>
            <person name="Stage D.E."/>
            <person name="Stark A."/>
            <person name="Stephan W."/>
            <person name="Strausberg R.L."/>
            <person name="Strempel S."/>
            <person name="Sturgill D."/>
            <person name="Sutton G."/>
            <person name="Sutton G.G."/>
            <person name="Tao W."/>
            <person name="Teichmann S."/>
            <person name="Tobari Y.N."/>
            <person name="Tomimura Y."/>
            <person name="Tsolas J.M."/>
            <person name="Valente V.L."/>
            <person name="Venter E."/>
            <person name="Venter J.C."/>
            <person name="Vicario S."/>
            <person name="Vieira F.G."/>
            <person name="Vilella A.J."/>
            <person name="Villasante A."/>
            <person name="Walenz B."/>
            <person name="Wang J."/>
            <person name="Wasserman M."/>
            <person name="Watts T."/>
            <person name="Wilson D."/>
            <person name="Wilson R.K."/>
            <person name="Wing R.A."/>
            <person name="Wolfner M.F."/>
            <person name="Wong A."/>
            <person name="Wong G.K."/>
            <person name="Wu C.I."/>
            <person name="Wu G."/>
            <person name="Yamamoto D."/>
            <person name="Yang H.P."/>
            <person name="Yang S.P."/>
            <person name="Yorke J.A."/>
            <person name="Yoshida K."/>
            <person name="Zdobnov E."/>
            <person name="Zhang P."/>
            <person name="Zhang Y."/>
            <person name="Zimin A.V."/>
            <person name="Baldwin J."/>
            <person name="Abdouelleil A."/>
            <person name="Abdulkadir J."/>
            <person name="Abebe A."/>
            <person name="Abera B."/>
            <person name="Abreu J."/>
            <person name="Acer S.C."/>
            <person name="Aftuck L."/>
            <person name="Alexander A."/>
            <person name="An P."/>
            <person name="Anderson E."/>
            <person name="Anderson S."/>
            <person name="Arachi H."/>
            <person name="Azer M."/>
            <person name="Bachantsang P."/>
            <person name="Barry A."/>
            <person name="Bayul T."/>
            <person name="Berlin A."/>
            <person name="Bessette D."/>
            <person name="Bloom T."/>
            <person name="Blye J."/>
            <person name="Boguslavskiy L."/>
            <person name="Bonnet C."/>
            <person name="Boukhgalter B."/>
            <person name="Bourzgui I."/>
            <person name="Brown A."/>
            <person name="Cahill P."/>
            <person name="Channer S."/>
            <person name="Cheshatsang Y."/>
            <person name="Chuda L."/>
            <person name="Citroen M."/>
            <person name="Collymore A."/>
            <person name="Cooke P."/>
            <person name="Costello M."/>
            <person name="D'Aco K."/>
            <person name="Daza R."/>
            <person name="De Haan G."/>
            <person name="DeGray S."/>
            <person name="DeMaso C."/>
            <person name="Dhargay N."/>
            <person name="Dooley K."/>
            <person name="Dooley E."/>
            <person name="Doricent M."/>
            <person name="Dorje P."/>
            <person name="Dorjee K."/>
            <person name="Dupes A."/>
            <person name="Elong R."/>
            <person name="Falk J."/>
            <person name="Farina A."/>
            <person name="Faro S."/>
            <person name="Ferguson D."/>
            <person name="Fisher S."/>
            <person name="Foley C.D."/>
            <person name="Franke A."/>
            <person name="Friedrich D."/>
            <person name="Gadbois L."/>
            <person name="Gearin G."/>
            <person name="Gearin C.R."/>
            <person name="Giannoukos G."/>
            <person name="Goode T."/>
            <person name="Graham J."/>
            <person name="Grandbois E."/>
            <person name="Grewal S."/>
            <person name="Gyaltsen K."/>
            <person name="Hafez N."/>
            <person name="Hagos B."/>
            <person name="Hall J."/>
            <person name="Henson C."/>
            <person name="Hollinger A."/>
            <person name="Honan T."/>
            <person name="Huard M.D."/>
            <person name="Hughes L."/>
            <person name="Hurhula B."/>
            <person name="Husby M.E."/>
            <person name="Kamat A."/>
            <person name="Kanga B."/>
            <person name="Kashin S."/>
            <person name="Khazanovich D."/>
            <person name="Kisner P."/>
            <person name="Lance K."/>
            <person name="Lara M."/>
            <person name="Lee W."/>
            <person name="Lennon N."/>
            <person name="Letendre F."/>
            <person name="LeVine R."/>
            <person name="Lipovsky A."/>
            <person name="Liu X."/>
            <person name="Liu J."/>
            <person name="Liu S."/>
            <person name="Lokyitsang T."/>
            <person name="Lokyitsang Y."/>
            <person name="Lubonja R."/>
            <person name="Lui A."/>
            <person name="MacDonald P."/>
            <person name="Magnisalis V."/>
            <person name="Maru K."/>
            <person name="Matthews C."/>
            <person name="McCusker W."/>
            <person name="McDonough S."/>
            <person name="Mehta T."/>
            <person name="Meldrim J."/>
            <person name="Meneus L."/>
            <person name="Mihai O."/>
            <person name="Mihalev A."/>
            <person name="Mihova T."/>
            <person name="Mittelman R."/>
            <person name="Mlenga V."/>
            <person name="Montmayeur A."/>
            <person name="Mulrain L."/>
            <person name="Navidi A."/>
            <person name="Naylor J."/>
            <person name="Negash T."/>
            <person name="Nguyen T."/>
            <person name="Nguyen N."/>
            <person name="Nicol R."/>
            <person name="Norbu C."/>
            <person name="Norbu N."/>
            <person name="Novod N."/>
            <person name="O'Neill B."/>
            <person name="Osman S."/>
            <person name="Markiewicz E."/>
            <person name="Oyono O.L."/>
            <person name="Patti C."/>
            <person name="Phunkhang P."/>
            <person name="Pierre F."/>
            <person name="Priest M."/>
            <person name="Raghuraman S."/>
            <person name="Rege F."/>
            <person name="Reyes R."/>
            <person name="Rise C."/>
            <person name="Rogov P."/>
            <person name="Ross K."/>
            <person name="Ryan E."/>
            <person name="Settipalli S."/>
            <person name="Shea T."/>
            <person name="Sherpa N."/>
            <person name="Shi L."/>
            <person name="Shih D."/>
            <person name="Sparrow T."/>
            <person name="Spaulding J."/>
            <person name="Stalker J."/>
            <person name="Stange-Thomann N."/>
            <person name="Stavropoulos S."/>
            <person name="Stone C."/>
            <person name="Strader C."/>
            <person name="Tesfaye S."/>
            <person name="Thomson T."/>
            <person name="Thoulutsang Y."/>
            <person name="Thoulutsang D."/>
            <person name="Topham K."/>
            <person name="Topping I."/>
            <person name="Tsamla T."/>
            <person name="Vassiliev H."/>
            <person name="Vo A."/>
            <person name="Wangchuk T."/>
            <person name="Wangdi T."/>
            <person name="Weiand M."/>
            <person name="Wilkinson J."/>
            <person name="Wilson A."/>
            <person name="Yadav S."/>
            <person name="Young G."/>
            <person name="Yu Q."/>
            <person name="Zembek L."/>
            <person name="Zhong D."/>
            <person name="Zimmer A."/>
            <person name="Zwirko Z."/>
            <person name="Jaffe D.B."/>
            <person name="Alvarez P."/>
            <person name="Brockman W."/>
            <person name="Butler J."/>
            <person name="Chin C."/>
            <person name="Gnerre S."/>
            <person name="Grabherr M."/>
            <person name="Kleber M."/>
            <person name="Mauceli E."/>
            <person name="MacCallum I."/>
        </authorList>
    </citation>
    <scope>NUCLEOTIDE SEQUENCE [LARGE SCALE GENOMIC DNA]</scope>
    <source>
        <strain evidence="12">Tucson 15081-1352.22</strain>
    </source>
</reference>
<dbReference type="Gene3D" id="3.40.50.1820">
    <property type="entry name" value="alpha/beta hydrolase"/>
    <property type="match status" value="1"/>
</dbReference>
<evidence type="ECO:0000256" key="3">
    <source>
        <dbReference type="ARBA" id="ARBA00022801"/>
    </source>
</evidence>
<dbReference type="AlphaFoldDB" id="B4KKP6"/>
<dbReference type="PIRSF" id="PIRSF000862">
    <property type="entry name" value="Steryl_ester_lip"/>
    <property type="match status" value="1"/>
</dbReference>
<evidence type="ECO:0000256" key="4">
    <source>
        <dbReference type="ARBA" id="ARBA00022963"/>
    </source>
</evidence>
<evidence type="ECO:0000259" key="10">
    <source>
        <dbReference type="Pfam" id="PF04083"/>
    </source>
</evidence>
<protein>
    <recommendedName>
        <fullName evidence="7">Lipase</fullName>
    </recommendedName>
</protein>
<feature type="domain" description="Partial AB-hydrolase lipase" evidence="10">
    <location>
        <begin position="40"/>
        <end position="88"/>
    </location>
</feature>
<dbReference type="eggNOG" id="KOG2624">
    <property type="taxonomic scope" value="Eukaryota"/>
</dbReference>
<feature type="active site" description="Charge relay system" evidence="8">
    <location>
        <position position="373"/>
    </location>
</feature>
<evidence type="ECO:0000256" key="9">
    <source>
        <dbReference type="SAM" id="Phobius"/>
    </source>
</evidence>
<dbReference type="InterPro" id="IPR006693">
    <property type="entry name" value="AB_hydrolase_lipase"/>
</dbReference>
<evidence type="ECO:0000256" key="5">
    <source>
        <dbReference type="ARBA" id="ARBA00023098"/>
    </source>
</evidence>
<evidence type="ECO:0000256" key="2">
    <source>
        <dbReference type="ARBA" id="ARBA00022729"/>
    </source>
</evidence>
<keyword evidence="9" id="KW-1133">Transmembrane helix</keyword>
<dbReference type="GO" id="GO:0016788">
    <property type="term" value="F:hydrolase activity, acting on ester bonds"/>
    <property type="evidence" value="ECO:0007669"/>
    <property type="project" value="InterPro"/>
</dbReference>